<evidence type="ECO:0000256" key="4">
    <source>
        <dbReference type="ARBA" id="ARBA00022729"/>
    </source>
</evidence>
<keyword evidence="9" id="KW-1185">Reference proteome</keyword>
<dbReference type="AlphaFoldDB" id="A0A816HV81"/>
<dbReference type="GO" id="GO:0016020">
    <property type="term" value="C:membrane"/>
    <property type="evidence" value="ECO:0007669"/>
    <property type="project" value="UniProtKB-SubCell"/>
</dbReference>
<accession>A0A816HV81</accession>
<comment type="similarity">
    <text evidence="2 7">Belongs to the nonaspanin (TM9SF) (TC 9.A.2) family.</text>
</comment>
<sequence length="79" mass="9244">LIFLILFILNSILWINNTSAVIPFTTFLELFVLWFFISIPSVFGGAYFGYKYPMLENPIQTNQIQRQIPKKTLFTKPLI</sequence>
<feature type="non-terminal residue" evidence="8">
    <location>
        <position position="1"/>
    </location>
</feature>
<dbReference type="Proteomes" id="UP000663828">
    <property type="component" value="Unassembled WGS sequence"/>
</dbReference>
<comment type="caution">
    <text evidence="8">The sequence shown here is derived from an EMBL/GenBank/DDBJ whole genome shotgun (WGS) entry which is preliminary data.</text>
</comment>
<comment type="caution">
    <text evidence="7">Lacks conserved residue(s) required for the propagation of feature annotation.</text>
</comment>
<evidence type="ECO:0000256" key="6">
    <source>
        <dbReference type="ARBA" id="ARBA00023136"/>
    </source>
</evidence>
<organism evidence="8 9">
    <name type="scientific">Adineta ricciae</name>
    <name type="common">Rotifer</name>
    <dbReference type="NCBI Taxonomy" id="249248"/>
    <lineage>
        <taxon>Eukaryota</taxon>
        <taxon>Metazoa</taxon>
        <taxon>Spiralia</taxon>
        <taxon>Gnathifera</taxon>
        <taxon>Rotifera</taxon>
        <taxon>Eurotatoria</taxon>
        <taxon>Bdelloidea</taxon>
        <taxon>Adinetida</taxon>
        <taxon>Adinetidae</taxon>
        <taxon>Adineta</taxon>
    </lineage>
</organism>
<evidence type="ECO:0000256" key="3">
    <source>
        <dbReference type="ARBA" id="ARBA00022692"/>
    </source>
</evidence>
<name>A0A816HV81_ADIRI</name>
<keyword evidence="6 7" id="KW-0472">Membrane</keyword>
<evidence type="ECO:0000313" key="9">
    <source>
        <dbReference type="Proteomes" id="UP000663828"/>
    </source>
</evidence>
<dbReference type="GO" id="GO:0005737">
    <property type="term" value="C:cytoplasm"/>
    <property type="evidence" value="ECO:0007669"/>
    <property type="project" value="UniProtKB-ARBA"/>
</dbReference>
<keyword evidence="4" id="KW-0732">Signal</keyword>
<evidence type="ECO:0000256" key="1">
    <source>
        <dbReference type="ARBA" id="ARBA00004141"/>
    </source>
</evidence>
<dbReference type="InterPro" id="IPR004240">
    <property type="entry name" value="EMP70"/>
</dbReference>
<protein>
    <recommendedName>
        <fullName evidence="7">Transmembrane 9 superfamily member</fullName>
    </recommendedName>
</protein>
<evidence type="ECO:0000313" key="8">
    <source>
        <dbReference type="EMBL" id="CAF1691158.1"/>
    </source>
</evidence>
<dbReference type="PANTHER" id="PTHR10766">
    <property type="entry name" value="TRANSMEMBRANE 9 SUPERFAMILY PROTEIN"/>
    <property type="match status" value="1"/>
</dbReference>
<feature type="non-terminal residue" evidence="8">
    <location>
        <position position="79"/>
    </location>
</feature>
<evidence type="ECO:0000256" key="5">
    <source>
        <dbReference type="ARBA" id="ARBA00022989"/>
    </source>
</evidence>
<dbReference type="Pfam" id="PF02990">
    <property type="entry name" value="EMP70"/>
    <property type="match status" value="1"/>
</dbReference>
<dbReference type="EMBL" id="CAJNOR010021225">
    <property type="protein sequence ID" value="CAF1691158.1"/>
    <property type="molecule type" value="Genomic_DNA"/>
</dbReference>
<reference evidence="8" key="1">
    <citation type="submission" date="2021-02" db="EMBL/GenBank/DDBJ databases">
        <authorList>
            <person name="Nowell W R."/>
        </authorList>
    </citation>
    <scope>NUCLEOTIDE SEQUENCE</scope>
</reference>
<dbReference type="GO" id="GO:0072657">
    <property type="term" value="P:protein localization to membrane"/>
    <property type="evidence" value="ECO:0007669"/>
    <property type="project" value="TreeGrafter"/>
</dbReference>
<comment type="subcellular location">
    <subcellularLocation>
        <location evidence="1">Membrane</location>
        <topology evidence="1">Multi-pass membrane protein</topology>
    </subcellularLocation>
</comment>
<keyword evidence="3 7" id="KW-0812">Transmembrane</keyword>
<feature type="transmembrane region" description="Helical" evidence="7">
    <location>
        <begin position="30"/>
        <end position="50"/>
    </location>
</feature>
<keyword evidence="5 7" id="KW-1133">Transmembrane helix</keyword>
<evidence type="ECO:0000256" key="2">
    <source>
        <dbReference type="ARBA" id="ARBA00005227"/>
    </source>
</evidence>
<dbReference type="PANTHER" id="PTHR10766:SF111">
    <property type="entry name" value="TRANSMEMBRANE 9 SUPERFAMILY MEMBER 2"/>
    <property type="match status" value="1"/>
</dbReference>
<gene>
    <name evidence="8" type="ORF">XAT740_LOCUS64065</name>
</gene>
<proteinExistence type="inferred from homology"/>
<evidence type="ECO:0000256" key="7">
    <source>
        <dbReference type="RuleBase" id="RU363079"/>
    </source>
</evidence>